<proteinExistence type="predicted"/>
<dbReference type="PROSITE" id="PS50181">
    <property type="entry name" value="FBOX"/>
    <property type="match status" value="1"/>
</dbReference>
<feature type="domain" description="F-box" evidence="1">
    <location>
        <begin position="24"/>
        <end position="60"/>
    </location>
</feature>
<dbReference type="PANTHER" id="PTHR31293">
    <property type="entry name" value="RNI-LIKE SUPERFAMILY PROTEIN"/>
    <property type="match status" value="1"/>
</dbReference>
<evidence type="ECO:0000313" key="3">
    <source>
        <dbReference type="Proteomes" id="UP001642360"/>
    </source>
</evidence>
<organism evidence="2 3">
    <name type="scientific">Ilex paraguariensis</name>
    <name type="common">yerba mate</name>
    <dbReference type="NCBI Taxonomy" id="185542"/>
    <lineage>
        <taxon>Eukaryota</taxon>
        <taxon>Viridiplantae</taxon>
        <taxon>Streptophyta</taxon>
        <taxon>Embryophyta</taxon>
        <taxon>Tracheophyta</taxon>
        <taxon>Spermatophyta</taxon>
        <taxon>Magnoliopsida</taxon>
        <taxon>eudicotyledons</taxon>
        <taxon>Gunneridae</taxon>
        <taxon>Pentapetalae</taxon>
        <taxon>asterids</taxon>
        <taxon>campanulids</taxon>
        <taxon>Aquifoliales</taxon>
        <taxon>Aquifoliaceae</taxon>
        <taxon>Ilex</taxon>
    </lineage>
</organism>
<accession>A0ABC8RER1</accession>
<name>A0ABC8RER1_9AQUA</name>
<evidence type="ECO:0000313" key="2">
    <source>
        <dbReference type="EMBL" id="CAK9143463.1"/>
    </source>
</evidence>
<sequence>MICATMFASSHPKTSVAREANTLEDRISQLPDEILVSILSRLTVIEAVSASLLSRIWSYLWTYIPVLNFDDSKRLHDLKLGCKSLKKEAHKYVSFVNQVLNSYQGPSIELFRVHFLLGASSAKDIDKWINFAIEKRVQRLELDLSDYMGGGRNKCYTFPRMSVRKLQSDIHVTLSLFPNLIP</sequence>
<comment type="caution">
    <text evidence="2">The sequence shown here is derived from an EMBL/GenBank/DDBJ whole genome shotgun (WGS) entry which is preliminary data.</text>
</comment>
<dbReference type="SUPFAM" id="SSF81383">
    <property type="entry name" value="F-box domain"/>
    <property type="match status" value="1"/>
</dbReference>
<dbReference type="Proteomes" id="UP001642360">
    <property type="component" value="Unassembled WGS sequence"/>
</dbReference>
<evidence type="ECO:0000259" key="1">
    <source>
        <dbReference type="PROSITE" id="PS50181"/>
    </source>
</evidence>
<dbReference type="AlphaFoldDB" id="A0ABC8RER1"/>
<keyword evidence="3" id="KW-1185">Reference proteome</keyword>
<dbReference type="Pfam" id="PF00646">
    <property type="entry name" value="F-box"/>
    <property type="match status" value="1"/>
</dbReference>
<gene>
    <name evidence="2" type="ORF">ILEXP_LOCUS11178</name>
</gene>
<dbReference type="Gene3D" id="1.20.1280.50">
    <property type="match status" value="1"/>
</dbReference>
<dbReference type="SMART" id="SM00256">
    <property type="entry name" value="FBOX"/>
    <property type="match status" value="1"/>
</dbReference>
<dbReference type="InterPro" id="IPR055294">
    <property type="entry name" value="FBL60-like"/>
</dbReference>
<protein>
    <recommendedName>
        <fullName evidence="1">F-box domain-containing protein</fullName>
    </recommendedName>
</protein>
<dbReference type="PANTHER" id="PTHR31293:SF12">
    <property type="entry name" value="RNI-LIKE SUPERFAMILY PROTEIN"/>
    <property type="match status" value="1"/>
</dbReference>
<dbReference type="InterPro" id="IPR036047">
    <property type="entry name" value="F-box-like_dom_sf"/>
</dbReference>
<dbReference type="InterPro" id="IPR001810">
    <property type="entry name" value="F-box_dom"/>
</dbReference>
<dbReference type="EMBL" id="CAUOFW020001303">
    <property type="protein sequence ID" value="CAK9143463.1"/>
    <property type="molecule type" value="Genomic_DNA"/>
</dbReference>
<reference evidence="2 3" key="1">
    <citation type="submission" date="2024-02" db="EMBL/GenBank/DDBJ databases">
        <authorList>
            <person name="Vignale AGUSTIN F."/>
            <person name="Sosa J E."/>
            <person name="Modenutti C."/>
        </authorList>
    </citation>
    <scope>NUCLEOTIDE SEQUENCE [LARGE SCALE GENOMIC DNA]</scope>
</reference>